<keyword evidence="7" id="KW-1185">Reference proteome</keyword>
<dbReference type="InterPro" id="IPR034330">
    <property type="entry name" value="GST_Zeta_C"/>
</dbReference>
<dbReference type="OrthoDB" id="4951845at2759"/>
<dbReference type="EMBL" id="AWWV01010898">
    <property type="protein sequence ID" value="OMO76189.1"/>
    <property type="molecule type" value="Genomic_DNA"/>
</dbReference>
<dbReference type="EC" id="2.5.1.18" evidence="2"/>
<feature type="non-terminal residue" evidence="6">
    <location>
        <position position="1"/>
    </location>
</feature>
<reference evidence="6 7" key="1">
    <citation type="submission" date="2013-09" db="EMBL/GenBank/DDBJ databases">
        <title>Corchorus capsularis genome sequencing.</title>
        <authorList>
            <person name="Alam M."/>
            <person name="Haque M.S."/>
            <person name="Islam M.S."/>
            <person name="Emdad E.M."/>
            <person name="Islam M.M."/>
            <person name="Ahmed B."/>
            <person name="Halim A."/>
            <person name="Hossen Q.M.M."/>
            <person name="Hossain M.Z."/>
            <person name="Ahmed R."/>
            <person name="Khan M.M."/>
            <person name="Islam R."/>
            <person name="Rashid M.M."/>
            <person name="Khan S.A."/>
            <person name="Rahman M.S."/>
            <person name="Alam M."/>
        </authorList>
    </citation>
    <scope>NUCLEOTIDE SEQUENCE [LARGE SCALE GENOMIC DNA]</scope>
    <source>
        <strain evidence="7">cv. CVL-1</strain>
        <tissue evidence="6">Whole seedling</tissue>
    </source>
</reference>
<evidence type="ECO:0000256" key="3">
    <source>
        <dbReference type="ARBA" id="ARBA00047960"/>
    </source>
</evidence>
<organism evidence="6 7">
    <name type="scientific">Corchorus capsularis</name>
    <name type="common">Jute</name>
    <dbReference type="NCBI Taxonomy" id="210143"/>
    <lineage>
        <taxon>Eukaryota</taxon>
        <taxon>Viridiplantae</taxon>
        <taxon>Streptophyta</taxon>
        <taxon>Embryophyta</taxon>
        <taxon>Tracheophyta</taxon>
        <taxon>Spermatophyta</taxon>
        <taxon>Magnoliopsida</taxon>
        <taxon>eudicotyledons</taxon>
        <taxon>Gunneridae</taxon>
        <taxon>Pentapetalae</taxon>
        <taxon>rosids</taxon>
        <taxon>malvids</taxon>
        <taxon>Malvales</taxon>
        <taxon>Malvaceae</taxon>
        <taxon>Grewioideae</taxon>
        <taxon>Apeibeae</taxon>
        <taxon>Corchorus</taxon>
    </lineage>
</organism>
<dbReference type="PANTHER" id="PTHR42673">
    <property type="entry name" value="MALEYLACETOACETATE ISOMERASE"/>
    <property type="match status" value="1"/>
</dbReference>
<dbReference type="Gene3D" id="1.20.1050.10">
    <property type="match status" value="1"/>
</dbReference>
<feature type="domain" description="GST C-terminal" evidence="5">
    <location>
        <begin position="94"/>
        <end position="219"/>
    </location>
</feature>
<dbReference type="OMA" id="YLSSCAW"/>
<feature type="domain" description="GST N-terminal" evidence="4">
    <location>
        <begin position="7"/>
        <end position="88"/>
    </location>
</feature>
<dbReference type="PROSITE" id="PS50404">
    <property type="entry name" value="GST_NTER"/>
    <property type="match status" value="1"/>
</dbReference>
<comment type="similarity">
    <text evidence="1">Belongs to the GST superfamily. Zeta family.</text>
</comment>
<dbReference type="Gramene" id="OMO76189">
    <property type="protein sequence ID" value="OMO76189"/>
    <property type="gene ID" value="CCACVL1_15895"/>
</dbReference>
<dbReference type="InterPro" id="IPR005955">
    <property type="entry name" value="GST_Zeta"/>
</dbReference>
<evidence type="ECO:0000256" key="2">
    <source>
        <dbReference type="ARBA" id="ARBA00012452"/>
    </source>
</evidence>
<evidence type="ECO:0000259" key="5">
    <source>
        <dbReference type="PROSITE" id="PS50405"/>
    </source>
</evidence>
<evidence type="ECO:0000313" key="6">
    <source>
        <dbReference type="EMBL" id="OMO76189.1"/>
    </source>
</evidence>
<dbReference type="InterPro" id="IPR040079">
    <property type="entry name" value="Glutathione_S-Trfase"/>
</dbReference>
<dbReference type="SUPFAM" id="SSF52833">
    <property type="entry name" value="Thioredoxin-like"/>
    <property type="match status" value="1"/>
</dbReference>
<proteinExistence type="inferred from homology"/>
<dbReference type="GO" id="GO:0006559">
    <property type="term" value="P:L-phenylalanine catabolic process"/>
    <property type="evidence" value="ECO:0007669"/>
    <property type="project" value="TreeGrafter"/>
</dbReference>
<dbReference type="CDD" id="cd03042">
    <property type="entry name" value="GST_N_Zeta"/>
    <property type="match status" value="1"/>
</dbReference>
<dbReference type="PANTHER" id="PTHR42673:SF4">
    <property type="entry name" value="MALEYLACETOACETATE ISOMERASE"/>
    <property type="match status" value="1"/>
</dbReference>
<dbReference type="Gene3D" id="3.40.30.10">
    <property type="entry name" value="Glutaredoxin"/>
    <property type="match status" value="1"/>
</dbReference>
<evidence type="ECO:0000313" key="7">
    <source>
        <dbReference type="Proteomes" id="UP000188268"/>
    </source>
</evidence>
<dbReference type="CDD" id="cd03191">
    <property type="entry name" value="GST_C_Zeta"/>
    <property type="match status" value="1"/>
</dbReference>
<dbReference type="InterPro" id="IPR004046">
    <property type="entry name" value="GST_C"/>
</dbReference>
<dbReference type="GO" id="GO:0004364">
    <property type="term" value="F:glutathione transferase activity"/>
    <property type="evidence" value="ECO:0007669"/>
    <property type="project" value="UniProtKB-EC"/>
</dbReference>
<gene>
    <name evidence="6" type="ORF">CCACVL1_15895</name>
</gene>
<dbReference type="GO" id="GO:0016034">
    <property type="term" value="F:maleylacetoacetate isomerase activity"/>
    <property type="evidence" value="ECO:0007669"/>
    <property type="project" value="TreeGrafter"/>
</dbReference>
<dbReference type="SFLD" id="SFLDG00358">
    <property type="entry name" value="Main_(cytGST)"/>
    <property type="match status" value="1"/>
</dbReference>
<evidence type="ECO:0000259" key="4">
    <source>
        <dbReference type="PROSITE" id="PS50404"/>
    </source>
</evidence>
<sequence length="221" mass="25095">ESNNNNNKLKLYSFWKSSTSARVRIALHLKGLDYEYLPVNLKEGEQATPEFKELSPDEKVPVLVDGDMVVSDSLAILMYLEDRYPQPAPLLPLDVQKKAINFQVADIVSSSIQPYHNQNVLKYIEDRLGAQEKLSWAKHHIEKGFAALEKLLEVHAGRYATGDEIYMADLFIAPQIDHATKNFKVDMTKFPRLSKLNEYYNDTPAIKDAMPEKQPDAPSST</sequence>
<dbReference type="PROSITE" id="PS50405">
    <property type="entry name" value="GST_CTER"/>
    <property type="match status" value="1"/>
</dbReference>
<dbReference type="InterPro" id="IPR036282">
    <property type="entry name" value="Glutathione-S-Trfase_C_sf"/>
</dbReference>
<protein>
    <recommendedName>
        <fullName evidence="2">glutathione transferase</fullName>
        <ecNumber evidence="2">2.5.1.18</ecNumber>
    </recommendedName>
</protein>
<dbReference type="FunFam" id="1.20.1050.10:FF:000017">
    <property type="entry name" value="Maleylacetoacetate isomerase"/>
    <property type="match status" value="1"/>
</dbReference>
<dbReference type="NCBIfam" id="TIGR01262">
    <property type="entry name" value="maiA"/>
    <property type="match status" value="1"/>
</dbReference>
<dbReference type="AlphaFoldDB" id="A0A1R3I0W6"/>
<name>A0A1R3I0W6_COCAP</name>
<comment type="catalytic activity">
    <reaction evidence="3">
        <text>RX + glutathione = an S-substituted glutathione + a halide anion + H(+)</text>
        <dbReference type="Rhea" id="RHEA:16437"/>
        <dbReference type="ChEBI" id="CHEBI:15378"/>
        <dbReference type="ChEBI" id="CHEBI:16042"/>
        <dbReference type="ChEBI" id="CHEBI:17792"/>
        <dbReference type="ChEBI" id="CHEBI:57925"/>
        <dbReference type="ChEBI" id="CHEBI:90779"/>
        <dbReference type="EC" id="2.5.1.18"/>
    </reaction>
</comment>
<evidence type="ECO:0000256" key="1">
    <source>
        <dbReference type="ARBA" id="ARBA00010007"/>
    </source>
</evidence>
<dbReference type="InterPro" id="IPR004045">
    <property type="entry name" value="Glutathione_S-Trfase_N"/>
</dbReference>
<dbReference type="SFLD" id="SFLDS00019">
    <property type="entry name" value="Glutathione_Transferase_(cytos"/>
    <property type="match status" value="1"/>
</dbReference>
<dbReference type="STRING" id="210143.A0A1R3I0W6"/>
<comment type="caution">
    <text evidence="6">The sequence shown here is derived from an EMBL/GenBank/DDBJ whole genome shotgun (WGS) entry which is preliminary data.</text>
</comment>
<dbReference type="GO" id="GO:0006749">
    <property type="term" value="P:glutathione metabolic process"/>
    <property type="evidence" value="ECO:0007669"/>
    <property type="project" value="TreeGrafter"/>
</dbReference>
<dbReference type="InterPro" id="IPR010987">
    <property type="entry name" value="Glutathione-S-Trfase_C-like"/>
</dbReference>
<dbReference type="Pfam" id="PF02798">
    <property type="entry name" value="GST_N"/>
    <property type="match status" value="1"/>
</dbReference>
<dbReference type="GO" id="GO:0005737">
    <property type="term" value="C:cytoplasm"/>
    <property type="evidence" value="ECO:0007669"/>
    <property type="project" value="InterPro"/>
</dbReference>
<dbReference type="InterPro" id="IPR034333">
    <property type="entry name" value="GST_Zeta_N"/>
</dbReference>
<dbReference type="Proteomes" id="UP000188268">
    <property type="component" value="Unassembled WGS sequence"/>
</dbReference>
<accession>A0A1R3I0W6</accession>
<dbReference type="InterPro" id="IPR036249">
    <property type="entry name" value="Thioredoxin-like_sf"/>
</dbReference>
<dbReference type="SUPFAM" id="SSF47616">
    <property type="entry name" value="GST C-terminal domain-like"/>
    <property type="match status" value="1"/>
</dbReference>
<dbReference type="Pfam" id="PF14497">
    <property type="entry name" value="GST_C_3"/>
    <property type="match status" value="1"/>
</dbReference>